<dbReference type="Proteomes" id="UP000001857">
    <property type="component" value="Chromosome II"/>
</dbReference>
<proteinExistence type="inferred from homology"/>
<reference evidence="4" key="1">
    <citation type="submission" date="2008-08" db="EMBL/GenBank/DDBJ databases">
        <title>Complete sequence of Vibrio fischeri strain MJ11.</title>
        <authorList>
            <person name="Mandel M.J."/>
            <person name="Stabb E.V."/>
            <person name="Ruby E.G."/>
            <person name="Ferriera S."/>
            <person name="Johnson J."/>
            <person name="Kravitz S."/>
            <person name="Beeson K."/>
            <person name="Sutton G."/>
            <person name="Rogers Y.-H."/>
            <person name="Friedman R."/>
            <person name="Frazier M."/>
            <person name="Venter J.C."/>
        </authorList>
    </citation>
    <scope>NUCLEOTIDE SEQUENCE [LARGE SCALE GENOMIC DNA]</scope>
    <source>
        <strain evidence="4">MJ11</strain>
    </source>
</reference>
<sequence>MAVIKWTESALLDLDEIAEYIAINNILAAKTLVQTVFRNVEHLENFPLSGRSVPELPHLDYRELVLPPCRIFYKVTEDDIVYIIYVMREERELRKFVLNDRGLQ</sequence>
<dbReference type="RefSeq" id="WP_012534975.1">
    <property type="nucleotide sequence ID" value="NC_011186.1"/>
</dbReference>
<dbReference type="InterPro" id="IPR035093">
    <property type="entry name" value="RelE/ParE_toxin_dom_sf"/>
</dbReference>
<evidence type="ECO:0000313" key="3">
    <source>
        <dbReference type="EMBL" id="ACH63803.1"/>
    </source>
</evidence>
<dbReference type="Gene3D" id="3.30.2310.20">
    <property type="entry name" value="RelE-like"/>
    <property type="match status" value="1"/>
</dbReference>
<keyword evidence="2" id="KW-1277">Toxin-antitoxin system</keyword>
<dbReference type="NCBIfam" id="TIGR02385">
    <property type="entry name" value="RelE_StbE"/>
    <property type="match status" value="1"/>
</dbReference>
<dbReference type="InterPro" id="IPR051803">
    <property type="entry name" value="TA_system_RelE-like_toxin"/>
</dbReference>
<organism evidence="3 4">
    <name type="scientific">Aliivibrio fischeri (strain MJ11)</name>
    <name type="common">Vibrio fischeri</name>
    <dbReference type="NCBI Taxonomy" id="388396"/>
    <lineage>
        <taxon>Bacteria</taxon>
        <taxon>Pseudomonadati</taxon>
        <taxon>Pseudomonadota</taxon>
        <taxon>Gammaproteobacteria</taxon>
        <taxon>Vibrionales</taxon>
        <taxon>Vibrionaceae</taxon>
        <taxon>Aliivibrio</taxon>
    </lineage>
</organism>
<protein>
    <submittedName>
        <fullName evidence="3">Toxin of toxin-antitoxin stability system</fullName>
    </submittedName>
</protein>
<dbReference type="PANTHER" id="PTHR33755:SF5">
    <property type="entry name" value="TYPE II TOXIN-ANTITOXIN SYSTEM RELE_PARE FAMILY TOXIN"/>
    <property type="match status" value="1"/>
</dbReference>
<evidence type="ECO:0000256" key="1">
    <source>
        <dbReference type="ARBA" id="ARBA00006226"/>
    </source>
</evidence>
<dbReference type="HOGENOM" id="CLU_147162_4_1_6"/>
<evidence type="ECO:0000313" key="4">
    <source>
        <dbReference type="Proteomes" id="UP000001857"/>
    </source>
</evidence>
<dbReference type="InterPro" id="IPR007712">
    <property type="entry name" value="RelE/ParE_toxin"/>
</dbReference>
<dbReference type="Pfam" id="PF05016">
    <property type="entry name" value="ParE_toxin"/>
    <property type="match status" value="1"/>
</dbReference>
<evidence type="ECO:0000256" key="2">
    <source>
        <dbReference type="ARBA" id="ARBA00022649"/>
    </source>
</evidence>
<accession>B5EUR0</accession>
<name>B5EUR0_ALIFM</name>
<gene>
    <name evidence="3" type="ordered locus">VFMJ11_A0880</name>
</gene>
<dbReference type="EMBL" id="CP001133">
    <property type="protein sequence ID" value="ACH63803.1"/>
    <property type="molecule type" value="Genomic_DNA"/>
</dbReference>
<dbReference type="PANTHER" id="PTHR33755">
    <property type="entry name" value="TOXIN PARE1-RELATED"/>
    <property type="match status" value="1"/>
</dbReference>
<dbReference type="KEGG" id="vfm:VFMJ11_A0880"/>
<dbReference type="AlphaFoldDB" id="B5EUR0"/>
<comment type="similarity">
    <text evidence="1">Belongs to the RelE toxin family.</text>
</comment>
<reference evidence="3 4" key="2">
    <citation type="journal article" date="2009" name="Nature">
        <title>A single regulatory gene is sufficient to alter bacterial host range.</title>
        <authorList>
            <person name="Mandel M.J."/>
            <person name="Wollenberg M.S."/>
            <person name="Stabb E.V."/>
            <person name="Visick K.L."/>
            <person name="Ruby E.G."/>
        </authorList>
    </citation>
    <scope>NUCLEOTIDE SEQUENCE [LARGE SCALE GENOMIC DNA]</scope>
    <source>
        <strain evidence="3 4">MJ11</strain>
    </source>
</reference>